<evidence type="ECO:0000256" key="4">
    <source>
        <dbReference type="ARBA" id="ARBA00023054"/>
    </source>
</evidence>
<dbReference type="PANTHER" id="PTHR33405">
    <property type="entry name" value="PROTEIN FLX-LIKE 2"/>
    <property type="match status" value="1"/>
</dbReference>
<evidence type="ECO:0000256" key="1">
    <source>
        <dbReference type="ARBA" id="ARBA00005405"/>
    </source>
</evidence>
<comment type="similarity">
    <text evidence="1">Belongs to the FLX family.</text>
</comment>
<protein>
    <submittedName>
        <fullName evidence="8">Uncharacterized protein</fullName>
    </submittedName>
</protein>
<feature type="signal peptide" evidence="7">
    <location>
        <begin position="1"/>
        <end position="15"/>
    </location>
</feature>
<keyword evidence="7" id="KW-0732">Signal</keyword>
<evidence type="ECO:0000313" key="9">
    <source>
        <dbReference type="Proteomes" id="UP001632038"/>
    </source>
</evidence>
<evidence type="ECO:0000256" key="6">
    <source>
        <dbReference type="SAM" id="Coils"/>
    </source>
</evidence>
<evidence type="ECO:0000256" key="5">
    <source>
        <dbReference type="ARBA" id="ARBA00023089"/>
    </source>
</evidence>
<organism evidence="8 9">
    <name type="scientific">Castilleja foliolosa</name>
    <dbReference type="NCBI Taxonomy" id="1961234"/>
    <lineage>
        <taxon>Eukaryota</taxon>
        <taxon>Viridiplantae</taxon>
        <taxon>Streptophyta</taxon>
        <taxon>Embryophyta</taxon>
        <taxon>Tracheophyta</taxon>
        <taxon>Spermatophyta</taxon>
        <taxon>Magnoliopsida</taxon>
        <taxon>eudicotyledons</taxon>
        <taxon>Gunneridae</taxon>
        <taxon>Pentapetalae</taxon>
        <taxon>asterids</taxon>
        <taxon>lamiids</taxon>
        <taxon>Lamiales</taxon>
        <taxon>Orobanchaceae</taxon>
        <taxon>Pedicularideae</taxon>
        <taxon>Castillejinae</taxon>
        <taxon>Castilleja</taxon>
    </lineage>
</organism>
<feature type="coiled-coil region" evidence="6">
    <location>
        <begin position="102"/>
        <end position="129"/>
    </location>
</feature>
<reference evidence="9" key="1">
    <citation type="journal article" date="2024" name="IScience">
        <title>Strigolactones Initiate the Formation of Haustorium-like Structures in Castilleja.</title>
        <authorList>
            <person name="Buerger M."/>
            <person name="Peterson D."/>
            <person name="Chory J."/>
        </authorList>
    </citation>
    <scope>NUCLEOTIDE SEQUENCE [LARGE SCALE GENOMIC DNA]</scope>
</reference>
<evidence type="ECO:0000256" key="2">
    <source>
        <dbReference type="ARBA" id="ARBA00022473"/>
    </source>
</evidence>
<dbReference type="EMBL" id="JAVIJP010000016">
    <property type="protein sequence ID" value="KAL3642991.1"/>
    <property type="molecule type" value="Genomic_DNA"/>
</dbReference>
<keyword evidence="5" id="KW-0287">Flowering</keyword>
<evidence type="ECO:0000256" key="3">
    <source>
        <dbReference type="ARBA" id="ARBA00022782"/>
    </source>
</evidence>
<name>A0ABD3DMT4_9LAMI</name>
<dbReference type="AlphaFoldDB" id="A0ABD3DMT4"/>
<evidence type="ECO:0000313" key="8">
    <source>
        <dbReference type="EMBL" id="KAL3642991.1"/>
    </source>
</evidence>
<keyword evidence="2" id="KW-0217">Developmental protein</keyword>
<proteinExistence type="inferred from homology"/>
<keyword evidence="3" id="KW-0221">Differentiation</keyword>
<accession>A0ABD3DMT4</accession>
<comment type="caution">
    <text evidence="8">The sequence shown here is derived from an EMBL/GenBank/DDBJ whole genome shotgun (WGS) entry which is preliminary data.</text>
</comment>
<keyword evidence="9" id="KW-1185">Reference proteome</keyword>
<dbReference type="Proteomes" id="UP001632038">
    <property type="component" value="Unassembled WGS sequence"/>
</dbReference>
<gene>
    <name evidence="8" type="ORF">CASFOL_013806</name>
</gene>
<feature type="chain" id="PRO_5044868259" evidence="7">
    <location>
        <begin position="16"/>
        <end position="324"/>
    </location>
</feature>
<feature type="coiled-coil region" evidence="6">
    <location>
        <begin position="165"/>
        <end position="265"/>
    </location>
</feature>
<sequence length="324" mass="36915">MHLMILIGVKLCVSGNVIYGLWDGNFWEVVPRERGLRMRKLSYSMGSRRNIPTAYDERIIHRSEMARREQIPRHVLLEEKFASQAAEIKRLARDNHTLASSHLVLRQDLVAAKREAEKLREHIGSIQNEGDIEIRIQLDKIVKMEIDIRAGENIKKEIEEACVEARNLVKERLELTTKIQQATIELDNCRANVKRIPEMQAKLDNLRQEQEKLRTTFEYEKGLNIKKVEEMKSLEKDLIGMVEEVERLRAKVLNAENGASALNSQSVPNINSENLFPPLFHGNGDYLDSFSGPHLQTIHGAVVEETNPYTGSGYTVGPQDGTPS</sequence>
<dbReference type="InterPro" id="IPR040353">
    <property type="entry name" value="FLX/FLX-like"/>
</dbReference>
<keyword evidence="4 6" id="KW-0175">Coiled coil</keyword>
<evidence type="ECO:0000256" key="7">
    <source>
        <dbReference type="SAM" id="SignalP"/>
    </source>
</evidence>
<dbReference type="GO" id="GO:0030154">
    <property type="term" value="P:cell differentiation"/>
    <property type="evidence" value="ECO:0007669"/>
    <property type="project" value="UniProtKB-KW"/>
</dbReference>
<dbReference type="PANTHER" id="PTHR33405:SF18">
    <property type="entry name" value="PROTEIN FLX-LIKE 4"/>
    <property type="match status" value="1"/>
</dbReference>
<dbReference type="GO" id="GO:0009908">
    <property type="term" value="P:flower development"/>
    <property type="evidence" value="ECO:0007669"/>
    <property type="project" value="UniProtKB-KW"/>
</dbReference>